<reference evidence="2 3" key="1">
    <citation type="submission" date="2019-05" db="EMBL/GenBank/DDBJ databases">
        <title>Mikania micrantha, genome provides insights into the molecular mechanism of rapid growth.</title>
        <authorList>
            <person name="Liu B."/>
        </authorList>
    </citation>
    <scope>NUCLEOTIDE SEQUENCE [LARGE SCALE GENOMIC DNA]</scope>
    <source>
        <strain evidence="2">NLD-2019</strain>
        <tissue evidence="2">Leaf</tissue>
    </source>
</reference>
<feature type="compositionally biased region" description="Pro residues" evidence="1">
    <location>
        <begin position="12"/>
        <end position="30"/>
    </location>
</feature>
<proteinExistence type="predicted"/>
<evidence type="ECO:0000256" key="1">
    <source>
        <dbReference type="SAM" id="MobiDB-lite"/>
    </source>
</evidence>
<evidence type="ECO:0000313" key="2">
    <source>
        <dbReference type="EMBL" id="KAC9320180.1"/>
    </source>
</evidence>
<gene>
    <name evidence="2" type="ORF">E3N88_45997</name>
</gene>
<feature type="region of interest" description="Disordered" evidence="1">
    <location>
        <begin position="1"/>
        <end position="40"/>
    </location>
</feature>
<dbReference type="Proteomes" id="UP000326396">
    <property type="component" value="Unassembled WGS sequence"/>
</dbReference>
<evidence type="ECO:0000313" key="3">
    <source>
        <dbReference type="Proteomes" id="UP000326396"/>
    </source>
</evidence>
<dbReference type="AlphaFoldDB" id="A0A5N6L7J8"/>
<dbReference type="EMBL" id="SZYD01002632">
    <property type="protein sequence ID" value="KAC9320180.1"/>
    <property type="molecule type" value="Genomic_DNA"/>
</dbReference>
<name>A0A5N6L7J8_9ASTR</name>
<dbReference type="OrthoDB" id="431169at2759"/>
<keyword evidence="3" id="KW-1185">Reference proteome</keyword>
<protein>
    <recommendedName>
        <fullName evidence="4">RRM domain-containing protein</fullName>
    </recommendedName>
</protein>
<comment type="caution">
    <text evidence="2">The sequence shown here is derived from an EMBL/GenBank/DDBJ whole genome shotgun (WGS) entry which is preliminary data.</text>
</comment>
<organism evidence="2 3">
    <name type="scientific">Mikania micrantha</name>
    <name type="common">bitter vine</name>
    <dbReference type="NCBI Taxonomy" id="192012"/>
    <lineage>
        <taxon>Eukaryota</taxon>
        <taxon>Viridiplantae</taxon>
        <taxon>Streptophyta</taxon>
        <taxon>Embryophyta</taxon>
        <taxon>Tracheophyta</taxon>
        <taxon>Spermatophyta</taxon>
        <taxon>Magnoliopsida</taxon>
        <taxon>eudicotyledons</taxon>
        <taxon>Gunneridae</taxon>
        <taxon>Pentapetalae</taxon>
        <taxon>asterids</taxon>
        <taxon>campanulids</taxon>
        <taxon>Asterales</taxon>
        <taxon>Asteraceae</taxon>
        <taxon>Asteroideae</taxon>
        <taxon>Heliantheae alliance</taxon>
        <taxon>Eupatorieae</taxon>
        <taxon>Mikania</taxon>
    </lineage>
</organism>
<sequence length="432" mass="48309">MAGNGMHQYHPQWPPAPAPSAPVVVPPPPPHSHHSPMSLSGEEVRNDLHFWSTGGRQGERIAELAKMVARIRSFSGYGFDAESKSVLHTEMAKKNLFVKGLEGNGSNAIDGTGSDRSCWKPKKNSMMPAVPYFHSPTPPLTWNSVDWVLMNGIGRNVIGGNLIAYGLGYMAPPPPAYDPYGGYPVSQLPMAPPPTLPAVPVPAPSSYMPIQSHKSFKGVRSTYWIELYPNGKRLRSGTLGFAFPIVWIVDFNCRRASTPIAGYVGFFQWNSRFSMGWNIEFHIIWNVDFGLIWTDTVELIFLAGFKERPSNNPMQPGFKQMKVLRQERHTVCFIEFEDVNSATNVHHSLQGAVIPSSENIFKESIWEKEGQWLPWIKWITGSYYLPVDEGDVLCSLCSDKRRHTPPHRMHIAAVHASIISLSHEKCICITCM</sequence>
<evidence type="ECO:0008006" key="4">
    <source>
        <dbReference type="Google" id="ProtNLM"/>
    </source>
</evidence>
<accession>A0A5N6L7J8</accession>